<name>A0A4R4DYD3_9BACT</name>
<comment type="caution">
    <text evidence="2">The sequence shown here is derived from an EMBL/GenBank/DDBJ whole genome shotgun (WGS) entry which is preliminary data.</text>
</comment>
<evidence type="ECO:0000256" key="1">
    <source>
        <dbReference type="SAM" id="Phobius"/>
    </source>
</evidence>
<accession>A0A4R4DYD3</accession>
<dbReference type="OrthoDB" id="1003670at2"/>
<sequence length="117" mass="12712">MHSEQELTLPAQPAYSLDYWANEAARMLIQDQRTRQDVIEHLVNGGVAEDEATGIVESLAGAISEAKRARAKKDMLYGGLWCAGGTILTVANIGYIFWGAIVFGGIQLVKGVVNYND</sequence>
<organism evidence="2 3">
    <name type="scientific">Flaviaesturariibacter aridisoli</name>
    <dbReference type="NCBI Taxonomy" id="2545761"/>
    <lineage>
        <taxon>Bacteria</taxon>
        <taxon>Pseudomonadati</taxon>
        <taxon>Bacteroidota</taxon>
        <taxon>Chitinophagia</taxon>
        <taxon>Chitinophagales</taxon>
        <taxon>Chitinophagaceae</taxon>
        <taxon>Flaviaestuariibacter</taxon>
    </lineage>
</organism>
<protein>
    <submittedName>
        <fullName evidence="2">Uncharacterized protein</fullName>
    </submittedName>
</protein>
<keyword evidence="1" id="KW-1133">Transmembrane helix</keyword>
<dbReference type="AlphaFoldDB" id="A0A4R4DYD3"/>
<dbReference type="RefSeq" id="WP_131852698.1">
    <property type="nucleotide sequence ID" value="NZ_SKFH01000025.1"/>
</dbReference>
<keyword evidence="1" id="KW-0472">Membrane</keyword>
<evidence type="ECO:0000313" key="3">
    <source>
        <dbReference type="Proteomes" id="UP000295164"/>
    </source>
</evidence>
<evidence type="ECO:0000313" key="2">
    <source>
        <dbReference type="EMBL" id="TCZ68618.1"/>
    </source>
</evidence>
<keyword evidence="1" id="KW-0812">Transmembrane</keyword>
<gene>
    <name evidence="2" type="ORF">E0486_13445</name>
</gene>
<reference evidence="2 3" key="1">
    <citation type="submission" date="2019-03" db="EMBL/GenBank/DDBJ databases">
        <authorList>
            <person name="Kim M.K.M."/>
        </authorList>
    </citation>
    <scope>NUCLEOTIDE SEQUENCE [LARGE SCALE GENOMIC DNA]</scope>
    <source>
        <strain evidence="2 3">17J68-15</strain>
    </source>
</reference>
<dbReference type="EMBL" id="SKFH01000025">
    <property type="protein sequence ID" value="TCZ68618.1"/>
    <property type="molecule type" value="Genomic_DNA"/>
</dbReference>
<dbReference type="Proteomes" id="UP000295164">
    <property type="component" value="Unassembled WGS sequence"/>
</dbReference>
<keyword evidence="3" id="KW-1185">Reference proteome</keyword>
<feature type="transmembrane region" description="Helical" evidence="1">
    <location>
        <begin position="76"/>
        <end position="98"/>
    </location>
</feature>
<proteinExistence type="predicted"/>